<evidence type="ECO:0000313" key="3">
    <source>
        <dbReference type="Proteomes" id="UP001163046"/>
    </source>
</evidence>
<feature type="region of interest" description="Disordered" evidence="1">
    <location>
        <begin position="20"/>
        <end position="39"/>
    </location>
</feature>
<sequence>MESFKRSKFLLCKHLDSRQWRSETDIQQSSLPPIQSKNTKLINTSGKQVFHNRPPTPNPGRKQESLFSWGKTSRISPASSSQRLSLSLDLRQVVEGANSRRHSAGFADNSPEAEWSPRPCVRSLPPSPTVQRSHRLHRSLRRLSSDSEHADEKLKDDRIMNWIRDVSEKTHRQNSFDDDEVFECSLETNDDTSVTGLPVIQEGQKI</sequence>
<dbReference type="Proteomes" id="UP001163046">
    <property type="component" value="Unassembled WGS sequence"/>
</dbReference>
<feature type="region of interest" description="Disordered" evidence="1">
    <location>
        <begin position="47"/>
        <end position="82"/>
    </location>
</feature>
<dbReference type="AlphaFoldDB" id="A0A9X0CG77"/>
<feature type="compositionally biased region" description="Basic residues" evidence="1">
    <location>
        <begin position="132"/>
        <end position="141"/>
    </location>
</feature>
<evidence type="ECO:0000313" key="2">
    <source>
        <dbReference type="EMBL" id="KAJ7337726.1"/>
    </source>
</evidence>
<feature type="compositionally biased region" description="Polar residues" evidence="1">
    <location>
        <begin position="25"/>
        <end position="39"/>
    </location>
</feature>
<accession>A0A9X0CG77</accession>
<keyword evidence="3" id="KW-1185">Reference proteome</keyword>
<gene>
    <name evidence="2" type="ORF">OS493_007879</name>
</gene>
<feature type="region of interest" description="Disordered" evidence="1">
    <location>
        <begin position="99"/>
        <end position="152"/>
    </location>
</feature>
<organism evidence="2 3">
    <name type="scientific">Desmophyllum pertusum</name>
    <dbReference type="NCBI Taxonomy" id="174260"/>
    <lineage>
        <taxon>Eukaryota</taxon>
        <taxon>Metazoa</taxon>
        <taxon>Cnidaria</taxon>
        <taxon>Anthozoa</taxon>
        <taxon>Hexacorallia</taxon>
        <taxon>Scleractinia</taxon>
        <taxon>Caryophylliina</taxon>
        <taxon>Caryophylliidae</taxon>
        <taxon>Desmophyllum</taxon>
    </lineage>
</organism>
<comment type="caution">
    <text evidence="2">The sequence shown here is derived from an EMBL/GenBank/DDBJ whole genome shotgun (WGS) entry which is preliminary data.</text>
</comment>
<evidence type="ECO:0000256" key="1">
    <source>
        <dbReference type="SAM" id="MobiDB-lite"/>
    </source>
</evidence>
<dbReference type="EMBL" id="MU827780">
    <property type="protein sequence ID" value="KAJ7337726.1"/>
    <property type="molecule type" value="Genomic_DNA"/>
</dbReference>
<dbReference type="OrthoDB" id="5963587at2759"/>
<proteinExistence type="predicted"/>
<reference evidence="2" key="1">
    <citation type="submission" date="2023-01" db="EMBL/GenBank/DDBJ databases">
        <title>Genome assembly of the deep-sea coral Lophelia pertusa.</title>
        <authorList>
            <person name="Herrera S."/>
            <person name="Cordes E."/>
        </authorList>
    </citation>
    <scope>NUCLEOTIDE SEQUENCE</scope>
    <source>
        <strain evidence="2">USNM1676648</strain>
        <tissue evidence="2">Polyp</tissue>
    </source>
</reference>
<protein>
    <submittedName>
        <fullName evidence="2">Uncharacterized protein</fullName>
    </submittedName>
</protein>
<feature type="compositionally biased region" description="Basic and acidic residues" evidence="1">
    <location>
        <begin position="143"/>
        <end position="152"/>
    </location>
</feature>
<feature type="compositionally biased region" description="Low complexity" evidence="1">
    <location>
        <begin position="73"/>
        <end position="82"/>
    </location>
</feature>
<name>A0A9X0CG77_9CNID</name>